<keyword evidence="3" id="KW-0812">Transmembrane</keyword>
<name>A0A178MJ73_9PROT</name>
<dbReference type="GO" id="GO:1902201">
    <property type="term" value="P:negative regulation of bacterial-type flagellum-dependent cell motility"/>
    <property type="evidence" value="ECO:0007669"/>
    <property type="project" value="TreeGrafter"/>
</dbReference>
<protein>
    <recommendedName>
        <fullName evidence="1">diguanylate cyclase</fullName>
        <ecNumber evidence="1">2.7.7.65</ecNumber>
    </recommendedName>
</protein>
<dbReference type="Gene3D" id="3.30.70.270">
    <property type="match status" value="1"/>
</dbReference>
<feature type="transmembrane region" description="Helical" evidence="3">
    <location>
        <begin position="9"/>
        <end position="31"/>
    </location>
</feature>
<dbReference type="GO" id="GO:0052621">
    <property type="term" value="F:diguanylate cyclase activity"/>
    <property type="evidence" value="ECO:0007669"/>
    <property type="project" value="UniProtKB-EC"/>
</dbReference>
<dbReference type="Gene3D" id="6.10.340.10">
    <property type="match status" value="1"/>
</dbReference>
<feature type="domain" description="GGDEF" evidence="5">
    <location>
        <begin position="291"/>
        <end position="420"/>
    </location>
</feature>
<dbReference type="SMART" id="SM00304">
    <property type="entry name" value="HAMP"/>
    <property type="match status" value="1"/>
</dbReference>
<evidence type="ECO:0000313" key="7">
    <source>
        <dbReference type="Proteomes" id="UP000078543"/>
    </source>
</evidence>
<dbReference type="PANTHER" id="PTHR45138:SF9">
    <property type="entry name" value="DIGUANYLATE CYCLASE DGCM-RELATED"/>
    <property type="match status" value="1"/>
</dbReference>
<organism evidence="6 7">
    <name type="scientific">Magnetospirillum moscoviense</name>
    <dbReference type="NCBI Taxonomy" id="1437059"/>
    <lineage>
        <taxon>Bacteria</taxon>
        <taxon>Pseudomonadati</taxon>
        <taxon>Pseudomonadota</taxon>
        <taxon>Alphaproteobacteria</taxon>
        <taxon>Rhodospirillales</taxon>
        <taxon>Rhodospirillaceae</taxon>
        <taxon>Magnetospirillum</taxon>
    </lineage>
</organism>
<evidence type="ECO:0000259" key="4">
    <source>
        <dbReference type="PROSITE" id="PS50885"/>
    </source>
</evidence>
<dbReference type="CDD" id="cd01949">
    <property type="entry name" value="GGDEF"/>
    <property type="match status" value="1"/>
</dbReference>
<dbReference type="SUPFAM" id="SSF55073">
    <property type="entry name" value="Nucleotide cyclase"/>
    <property type="match status" value="1"/>
</dbReference>
<feature type="domain" description="HAMP" evidence="4">
    <location>
        <begin position="199"/>
        <end position="255"/>
    </location>
</feature>
<keyword evidence="3" id="KW-0472">Membrane</keyword>
<accession>A0A178MJ73</accession>
<dbReference type="PROSITE" id="PS50885">
    <property type="entry name" value="HAMP"/>
    <property type="match status" value="1"/>
</dbReference>
<dbReference type="InterPro" id="IPR043128">
    <property type="entry name" value="Rev_trsase/Diguanyl_cyclase"/>
</dbReference>
<evidence type="ECO:0000256" key="1">
    <source>
        <dbReference type="ARBA" id="ARBA00012528"/>
    </source>
</evidence>
<dbReference type="GO" id="GO:0007165">
    <property type="term" value="P:signal transduction"/>
    <property type="evidence" value="ECO:0007669"/>
    <property type="project" value="InterPro"/>
</dbReference>
<dbReference type="InterPro" id="IPR029787">
    <property type="entry name" value="Nucleotide_cyclase"/>
</dbReference>
<dbReference type="InterPro" id="IPR050469">
    <property type="entry name" value="Diguanylate_Cyclase"/>
</dbReference>
<keyword evidence="3" id="KW-1133">Transmembrane helix</keyword>
<dbReference type="Gene3D" id="3.30.450.290">
    <property type="match status" value="1"/>
</dbReference>
<dbReference type="SMART" id="SM00267">
    <property type="entry name" value="GGDEF"/>
    <property type="match status" value="1"/>
</dbReference>
<feature type="transmembrane region" description="Helical" evidence="3">
    <location>
        <begin position="173"/>
        <end position="195"/>
    </location>
</feature>
<evidence type="ECO:0000313" key="6">
    <source>
        <dbReference type="EMBL" id="OAN48781.1"/>
    </source>
</evidence>
<evidence type="ECO:0000259" key="5">
    <source>
        <dbReference type="PROSITE" id="PS50887"/>
    </source>
</evidence>
<sequence>MQLSISRTLVVIYTAIAVVSFAAIGMASTWIQDRSVTTIAAAESRRNAELIFQNLYSVMRKGWSKAEITDLVGRMNDAIPDIRVSVYRSQQVADSFGEIEGDRIARSTDKDIAAAMASGQDRLITLGDTLRYIYPVTVSAECQECHVGAKIGSVNGVIDIRFPISRLRVPLEFTLGTITWVFTAVIAAIFILVLVKVRYLVARPITYLARHIDGIVVSGDLSRRVTGRSYQWLSEVGSLAHNFNRLMEELESSRAALVEQSITDPLTGLANRRRFSEALAAEVVRSQRYGHPFGLIMLDLDGFKPINDRHGHAAGDMVLSAVAEALTANVRANDLPARLGGDEFVVLLPETGPEGIKALCDKLTHAIHALRVTTATAELSVGVSLGSALFPDQGRSAGELLARADAAMYADKGRHKSRGF</sequence>
<evidence type="ECO:0000256" key="3">
    <source>
        <dbReference type="SAM" id="Phobius"/>
    </source>
</evidence>
<gene>
    <name evidence="6" type="ORF">A6A05_14480</name>
</gene>
<dbReference type="STRING" id="1437059.A6A05_14480"/>
<dbReference type="OrthoDB" id="9793210at2"/>
<dbReference type="CDD" id="cd06225">
    <property type="entry name" value="HAMP"/>
    <property type="match status" value="1"/>
</dbReference>
<dbReference type="NCBIfam" id="TIGR00254">
    <property type="entry name" value="GGDEF"/>
    <property type="match status" value="1"/>
</dbReference>
<dbReference type="GO" id="GO:0043709">
    <property type="term" value="P:cell adhesion involved in single-species biofilm formation"/>
    <property type="evidence" value="ECO:0007669"/>
    <property type="project" value="TreeGrafter"/>
</dbReference>
<dbReference type="EC" id="2.7.7.65" evidence="1"/>
<comment type="caution">
    <text evidence="6">The sequence shown here is derived from an EMBL/GenBank/DDBJ whole genome shotgun (WGS) entry which is preliminary data.</text>
</comment>
<reference evidence="6 7" key="1">
    <citation type="submission" date="2016-04" db="EMBL/GenBank/DDBJ databases">
        <title>Draft genome sequence of freshwater magnetotactic bacteria Magnetospirillum marisnigri SP-1 and Magnetospirillum moscoviense BB-1.</title>
        <authorList>
            <person name="Koziaeva V."/>
            <person name="Dziuba M.V."/>
            <person name="Ivanov T.M."/>
            <person name="Kuznetsov B."/>
            <person name="Grouzdev D.S."/>
        </authorList>
    </citation>
    <scope>NUCLEOTIDE SEQUENCE [LARGE SCALE GENOMIC DNA]</scope>
    <source>
        <strain evidence="6 7">BB-1</strain>
    </source>
</reference>
<proteinExistence type="predicted"/>
<dbReference type="PANTHER" id="PTHR45138">
    <property type="entry name" value="REGULATORY COMPONENTS OF SENSORY TRANSDUCTION SYSTEM"/>
    <property type="match status" value="1"/>
</dbReference>
<dbReference type="Proteomes" id="UP000078543">
    <property type="component" value="Unassembled WGS sequence"/>
</dbReference>
<dbReference type="FunFam" id="3.30.70.270:FF:000001">
    <property type="entry name" value="Diguanylate cyclase domain protein"/>
    <property type="match status" value="1"/>
</dbReference>
<dbReference type="Pfam" id="PF00990">
    <property type="entry name" value="GGDEF"/>
    <property type="match status" value="1"/>
</dbReference>
<dbReference type="GO" id="GO:0005886">
    <property type="term" value="C:plasma membrane"/>
    <property type="evidence" value="ECO:0007669"/>
    <property type="project" value="TreeGrafter"/>
</dbReference>
<dbReference type="EMBL" id="LWQU01000155">
    <property type="protein sequence ID" value="OAN48781.1"/>
    <property type="molecule type" value="Genomic_DNA"/>
</dbReference>
<dbReference type="InterPro" id="IPR000160">
    <property type="entry name" value="GGDEF_dom"/>
</dbReference>
<keyword evidence="7" id="KW-1185">Reference proteome</keyword>
<dbReference type="AlphaFoldDB" id="A0A178MJ73"/>
<comment type="catalytic activity">
    <reaction evidence="2">
        <text>2 GTP = 3',3'-c-di-GMP + 2 diphosphate</text>
        <dbReference type="Rhea" id="RHEA:24898"/>
        <dbReference type="ChEBI" id="CHEBI:33019"/>
        <dbReference type="ChEBI" id="CHEBI:37565"/>
        <dbReference type="ChEBI" id="CHEBI:58805"/>
        <dbReference type="EC" id="2.7.7.65"/>
    </reaction>
</comment>
<dbReference type="InterPro" id="IPR003660">
    <property type="entry name" value="HAMP_dom"/>
</dbReference>
<evidence type="ECO:0000256" key="2">
    <source>
        <dbReference type="ARBA" id="ARBA00034247"/>
    </source>
</evidence>
<dbReference type="RefSeq" id="WP_068502434.1">
    <property type="nucleotide sequence ID" value="NZ_LWQU01000155.1"/>
</dbReference>
<dbReference type="PROSITE" id="PS50887">
    <property type="entry name" value="GGDEF"/>
    <property type="match status" value="1"/>
</dbReference>